<dbReference type="InterPro" id="IPR006700">
    <property type="entry name" value="RsmE"/>
</dbReference>
<dbReference type="Pfam" id="PF04452">
    <property type="entry name" value="Methyltrans_RNA"/>
    <property type="match status" value="1"/>
</dbReference>
<dbReference type="EMBL" id="QVLX01000001">
    <property type="protein sequence ID" value="RGE89807.1"/>
    <property type="molecule type" value="Genomic_DNA"/>
</dbReference>
<comment type="similarity">
    <text evidence="2 12">Belongs to the RNA methyltransferase RsmE family.</text>
</comment>
<dbReference type="EC" id="2.1.1.193" evidence="3 12"/>
<evidence type="ECO:0000256" key="9">
    <source>
        <dbReference type="ARBA" id="ARBA00022691"/>
    </source>
</evidence>
<dbReference type="InterPro" id="IPR046887">
    <property type="entry name" value="RsmE_PUA-like"/>
</dbReference>
<evidence type="ECO:0000256" key="2">
    <source>
        <dbReference type="ARBA" id="ARBA00005528"/>
    </source>
</evidence>
<dbReference type="AlphaFoldDB" id="A0A3E3K528"/>
<evidence type="ECO:0000259" key="13">
    <source>
        <dbReference type="Pfam" id="PF04452"/>
    </source>
</evidence>
<comment type="caution">
    <text evidence="15">The sequence shown here is derived from an EMBL/GenBank/DDBJ whole genome shotgun (WGS) entry which is preliminary data.</text>
</comment>
<dbReference type="Gene3D" id="2.40.240.20">
    <property type="entry name" value="Hypothetical PUA domain-like, domain 1"/>
    <property type="match status" value="1"/>
</dbReference>
<evidence type="ECO:0000313" key="15">
    <source>
        <dbReference type="EMBL" id="RGE89807.1"/>
    </source>
</evidence>
<dbReference type="OrthoDB" id="9815641at2"/>
<gene>
    <name evidence="15" type="ORF">DW016_00590</name>
</gene>
<dbReference type="Gene3D" id="3.40.1280.10">
    <property type="match status" value="1"/>
</dbReference>
<feature type="domain" description="Ribosomal RNA small subunit methyltransferase E methyltransferase" evidence="13">
    <location>
        <begin position="73"/>
        <end position="240"/>
    </location>
</feature>
<evidence type="ECO:0000256" key="4">
    <source>
        <dbReference type="ARBA" id="ARBA00013673"/>
    </source>
</evidence>
<dbReference type="PANTHER" id="PTHR30027">
    <property type="entry name" value="RIBOSOMAL RNA SMALL SUBUNIT METHYLTRANSFERASE E"/>
    <property type="match status" value="1"/>
</dbReference>
<name>A0A3E3K528_9FIRM</name>
<dbReference type="GO" id="GO:0005737">
    <property type="term" value="C:cytoplasm"/>
    <property type="evidence" value="ECO:0007669"/>
    <property type="project" value="UniProtKB-SubCell"/>
</dbReference>
<dbReference type="RefSeq" id="WP_024732766.1">
    <property type="nucleotide sequence ID" value="NZ_CAUAFM010000062.1"/>
</dbReference>
<comment type="catalytic activity">
    <reaction evidence="11 12">
        <text>uridine(1498) in 16S rRNA + S-adenosyl-L-methionine = N(3)-methyluridine(1498) in 16S rRNA + S-adenosyl-L-homocysteine + H(+)</text>
        <dbReference type="Rhea" id="RHEA:42920"/>
        <dbReference type="Rhea" id="RHEA-COMP:10283"/>
        <dbReference type="Rhea" id="RHEA-COMP:10284"/>
        <dbReference type="ChEBI" id="CHEBI:15378"/>
        <dbReference type="ChEBI" id="CHEBI:57856"/>
        <dbReference type="ChEBI" id="CHEBI:59789"/>
        <dbReference type="ChEBI" id="CHEBI:65315"/>
        <dbReference type="ChEBI" id="CHEBI:74502"/>
        <dbReference type="EC" id="2.1.1.193"/>
    </reaction>
</comment>
<protein>
    <recommendedName>
        <fullName evidence="4 12">Ribosomal RNA small subunit methyltransferase E</fullName>
        <ecNumber evidence="3 12">2.1.1.193</ecNumber>
    </recommendedName>
</protein>
<evidence type="ECO:0000259" key="14">
    <source>
        <dbReference type="Pfam" id="PF20260"/>
    </source>
</evidence>
<dbReference type="GO" id="GO:0070042">
    <property type="term" value="F:rRNA (uridine-N3-)-methyltransferase activity"/>
    <property type="evidence" value="ECO:0007669"/>
    <property type="project" value="TreeGrafter"/>
</dbReference>
<accession>A0A3E3K528</accession>
<keyword evidence="5 12" id="KW-0963">Cytoplasm</keyword>
<evidence type="ECO:0000256" key="3">
    <source>
        <dbReference type="ARBA" id="ARBA00012328"/>
    </source>
</evidence>
<evidence type="ECO:0000256" key="11">
    <source>
        <dbReference type="ARBA" id="ARBA00047944"/>
    </source>
</evidence>
<organism evidence="15 16">
    <name type="scientific">Sellimonas intestinalis</name>
    <dbReference type="NCBI Taxonomy" id="1653434"/>
    <lineage>
        <taxon>Bacteria</taxon>
        <taxon>Bacillati</taxon>
        <taxon>Bacillota</taxon>
        <taxon>Clostridia</taxon>
        <taxon>Lachnospirales</taxon>
        <taxon>Lachnospiraceae</taxon>
        <taxon>Sellimonas</taxon>
    </lineage>
</organism>
<dbReference type="SUPFAM" id="SSF88697">
    <property type="entry name" value="PUA domain-like"/>
    <property type="match status" value="1"/>
</dbReference>
<dbReference type="CDD" id="cd18084">
    <property type="entry name" value="RsmE-like"/>
    <property type="match status" value="1"/>
</dbReference>
<dbReference type="InterPro" id="IPR046886">
    <property type="entry name" value="RsmE_MTase_dom"/>
</dbReference>
<keyword evidence="16" id="KW-1185">Reference proteome</keyword>
<comment type="function">
    <text evidence="10 12">Specifically methylates the N3 position of the uracil ring of uridine 1498 (m3U1498) in 16S rRNA. Acts on the fully assembled 30S ribosomal subunit.</text>
</comment>
<evidence type="ECO:0000256" key="12">
    <source>
        <dbReference type="PIRNR" id="PIRNR015601"/>
    </source>
</evidence>
<evidence type="ECO:0000256" key="7">
    <source>
        <dbReference type="ARBA" id="ARBA00022603"/>
    </source>
</evidence>
<proteinExistence type="inferred from homology"/>
<evidence type="ECO:0000256" key="8">
    <source>
        <dbReference type="ARBA" id="ARBA00022679"/>
    </source>
</evidence>
<dbReference type="Pfam" id="PF20260">
    <property type="entry name" value="PUA_4"/>
    <property type="match status" value="1"/>
</dbReference>
<keyword evidence="9 12" id="KW-0949">S-adenosyl-L-methionine</keyword>
<dbReference type="PIRSF" id="PIRSF015601">
    <property type="entry name" value="MTase_slr0722"/>
    <property type="match status" value="1"/>
</dbReference>
<comment type="subcellular location">
    <subcellularLocation>
        <location evidence="1 12">Cytoplasm</location>
    </subcellularLocation>
</comment>
<evidence type="ECO:0000256" key="5">
    <source>
        <dbReference type="ARBA" id="ARBA00022490"/>
    </source>
</evidence>
<evidence type="ECO:0000256" key="10">
    <source>
        <dbReference type="ARBA" id="ARBA00025699"/>
    </source>
</evidence>
<dbReference type="GO" id="GO:0070475">
    <property type="term" value="P:rRNA base methylation"/>
    <property type="evidence" value="ECO:0007669"/>
    <property type="project" value="TreeGrafter"/>
</dbReference>
<dbReference type="InterPro" id="IPR029026">
    <property type="entry name" value="tRNA_m1G_MTases_N"/>
</dbReference>
<dbReference type="Proteomes" id="UP000261080">
    <property type="component" value="Unassembled WGS sequence"/>
</dbReference>
<dbReference type="NCBIfam" id="TIGR00046">
    <property type="entry name" value="RsmE family RNA methyltransferase"/>
    <property type="match status" value="1"/>
</dbReference>
<evidence type="ECO:0000256" key="1">
    <source>
        <dbReference type="ARBA" id="ARBA00004496"/>
    </source>
</evidence>
<dbReference type="NCBIfam" id="NF008692">
    <property type="entry name" value="PRK11713.1-5"/>
    <property type="match status" value="1"/>
</dbReference>
<keyword evidence="8 12" id="KW-0808">Transferase</keyword>
<sequence length="246" mass="27209">MQHFFVTPDQVGDKEIWITGADVNHICNVLRMKIGEELKISDGNNQNYLCAVEEMTKESVRVKILETFCTDTESSCRIVLFQGLPKSDKMDWIVQKSVELGVSEIVPMATARAVVKLDEKKAKKKTERWQAVSESAAKQAGRGKIPEVKQVMGFSEALTYAGTLDHVLIPYELAEGMEETRRQFSSLRAGGSIGILIGPEGGFEVEEVGKAMELARAVPVTLGKRILRTETAGLFVLSVLSYLMEP</sequence>
<feature type="domain" description="Ribosomal RNA small subunit methyltransferase E PUA-like" evidence="14">
    <location>
        <begin position="18"/>
        <end position="65"/>
    </location>
</feature>
<reference evidence="15 16" key="1">
    <citation type="submission" date="2018-08" db="EMBL/GenBank/DDBJ databases">
        <title>A genome reference for cultivated species of the human gut microbiota.</title>
        <authorList>
            <person name="Zou Y."/>
            <person name="Xue W."/>
            <person name="Luo G."/>
        </authorList>
    </citation>
    <scope>NUCLEOTIDE SEQUENCE [LARGE SCALE GENOMIC DNA]</scope>
    <source>
        <strain evidence="15 16">AF37-2AT</strain>
    </source>
</reference>
<dbReference type="InterPro" id="IPR015947">
    <property type="entry name" value="PUA-like_sf"/>
</dbReference>
<dbReference type="InterPro" id="IPR029028">
    <property type="entry name" value="Alpha/beta_knot_MTases"/>
</dbReference>
<dbReference type="SUPFAM" id="SSF75217">
    <property type="entry name" value="alpha/beta knot"/>
    <property type="match status" value="1"/>
</dbReference>
<keyword evidence="6 12" id="KW-0698">rRNA processing</keyword>
<dbReference type="PANTHER" id="PTHR30027:SF3">
    <property type="entry name" value="16S RRNA (URACIL(1498)-N(3))-METHYLTRANSFERASE"/>
    <property type="match status" value="1"/>
</dbReference>
<keyword evidence="7 12" id="KW-0489">Methyltransferase</keyword>
<evidence type="ECO:0000313" key="16">
    <source>
        <dbReference type="Proteomes" id="UP000261080"/>
    </source>
</evidence>
<evidence type="ECO:0000256" key="6">
    <source>
        <dbReference type="ARBA" id="ARBA00022552"/>
    </source>
</evidence>